<feature type="domain" description="4Fe-4S ferredoxin-type" evidence="1">
    <location>
        <begin position="88"/>
        <end position="115"/>
    </location>
</feature>
<evidence type="ECO:0000313" key="3">
    <source>
        <dbReference type="Proteomes" id="UP000029859"/>
    </source>
</evidence>
<evidence type="ECO:0000313" key="2">
    <source>
        <dbReference type="EMBL" id="KGK98678.1"/>
    </source>
</evidence>
<dbReference type="PANTHER" id="PTHR43063:SF1">
    <property type="entry name" value="4FE-4S CLUSTER CONTAINING PARA FAMILY ATPASE PROTEIN"/>
    <property type="match status" value="1"/>
</dbReference>
<dbReference type="CDD" id="cd03110">
    <property type="entry name" value="SIMIBI_bact_arch"/>
    <property type="match status" value="1"/>
</dbReference>
<dbReference type="PROSITE" id="PS00198">
    <property type="entry name" value="4FE4S_FER_1"/>
    <property type="match status" value="1"/>
</dbReference>
<dbReference type="GO" id="GO:0016491">
    <property type="term" value="F:oxidoreductase activity"/>
    <property type="evidence" value="ECO:0007669"/>
    <property type="project" value="UniProtKB-ARBA"/>
</dbReference>
<feature type="domain" description="4Fe-4S ferredoxin-type" evidence="1">
    <location>
        <begin position="57"/>
        <end position="86"/>
    </location>
</feature>
<dbReference type="InterPro" id="IPR017896">
    <property type="entry name" value="4Fe4S_Fe-S-bd"/>
</dbReference>
<dbReference type="InterPro" id="IPR002586">
    <property type="entry name" value="CobQ/CobB/MinD/ParA_Nub-bd_dom"/>
</dbReference>
<dbReference type="SUPFAM" id="SSF54862">
    <property type="entry name" value="4Fe-4S ferredoxins"/>
    <property type="match status" value="1"/>
</dbReference>
<accession>A0A099T3B2</accession>
<dbReference type="Gene3D" id="3.30.70.20">
    <property type="match status" value="1"/>
</dbReference>
<evidence type="ECO:0000259" key="1">
    <source>
        <dbReference type="PROSITE" id="PS51379"/>
    </source>
</evidence>
<organism evidence="2 3">
    <name type="scientific">Methanococcoides methylutens</name>
    <dbReference type="NCBI Taxonomy" id="2226"/>
    <lineage>
        <taxon>Archaea</taxon>
        <taxon>Methanobacteriati</taxon>
        <taxon>Methanobacteriota</taxon>
        <taxon>Stenosarchaea group</taxon>
        <taxon>Methanomicrobia</taxon>
        <taxon>Methanosarcinales</taxon>
        <taxon>Methanosarcinaceae</taxon>
        <taxon>Methanococcoides</taxon>
    </lineage>
</organism>
<dbReference type="PANTHER" id="PTHR43063">
    <property type="entry name" value="4FE-4S CLUSTER CONTAINING PARA FAMILY ATPASE PROTEIN"/>
    <property type="match status" value="1"/>
</dbReference>
<proteinExistence type="predicted"/>
<dbReference type="Proteomes" id="UP000029859">
    <property type="component" value="Unassembled WGS sequence"/>
</dbReference>
<dbReference type="OrthoDB" id="65817at2157"/>
<gene>
    <name evidence="2" type="ORF">LI82_07465</name>
</gene>
<name>A0A099T3B2_METMT</name>
<dbReference type="PROSITE" id="PS51379">
    <property type="entry name" value="4FE4S_FER_2"/>
    <property type="match status" value="2"/>
</dbReference>
<dbReference type="SUPFAM" id="SSF52540">
    <property type="entry name" value="P-loop containing nucleoside triphosphate hydrolases"/>
    <property type="match status" value="1"/>
</dbReference>
<dbReference type="InterPro" id="IPR027417">
    <property type="entry name" value="P-loop_NTPase"/>
</dbReference>
<reference evidence="2 3" key="1">
    <citation type="submission" date="2014-09" db="EMBL/GenBank/DDBJ databases">
        <title>Draft genome sequence of an obligately methylotrophic methanogen, Methanococcoides methylutens, isolated from marine sediment.</title>
        <authorList>
            <person name="Guan Y."/>
            <person name="Ngugi D.K."/>
            <person name="Blom J."/>
            <person name="Ali S."/>
            <person name="Ferry J.G."/>
            <person name="Stingl U."/>
        </authorList>
    </citation>
    <scope>NUCLEOTIDE SEQUENCE [LARGE SCALE GENOMIC DNA]</scope>
    <source>
        <strain evidence="2 3">DSM 2657</strain>
    </source>
</reference>
<dbReference type="AlphaFoldDB" id="A0A099T3B2"/>
<sequence>MKIAIASGKGGTGKTTVAVNLALSLNDAQLFDCDVEEPNCNLFLRYDLEKIEDVNVPTPVVDKSKCDLCGKCSEFCQFNALAVLPEDVMIFPTLCHGCGGCTIVCPNEAISEVDRRVGTIEGSVNEELVFYQGMLKIGEPMTSLVIKALQEHIDKNTTAIIDAPPGTACPVIASVKNIDYCILVTESTPFGFHDLKLALDVMRILGIPFGVVINRCDIGDTSVEEYCIEEGIPVLMKIPYDMEIAKLYSQGIPFVNEMPEWKDRFLRLFRDVTSLSEMRELPEQ</sequence>
<keyword evidence="3" id="KW-1185">Reference proteome</keyword>
<dbReference type="RefSeq" id="WP_048194516.1">
    <property type="nucleotide sequence ID" value="NZ_CAAGSM010000009.1"/>
</dbReference>
<comment type="caution">
    <text evidence="2">The sequence shown here is derived from an EMBL/GenBank/DDBJ whole genome shotgun (WGS) entry which is preliminary data.</text>
</comment>
<dbReference type="InterPro" id="IPR017900">
    <property type="entry name" value="4Fe4S_Fe_S_CS"/>
</dbReference>
<dbReference type="Pfam" id="PF00037">
    <property type="entry name" value="Fer4"/>
    <property type="match status" value="2"/>
</dbReference>
<dbReference type="Gene3D" id="3.40.50.300">
    <property type="entry name" value="P-loop containing nucleotide triphosphate hydrolases"/>
    <property type="match status" value="1"/>
</dbReference>
<protein>
    <submittedName>
        <fullName evidence="2">(4Fe-4S)-binding protein</fullName>
    </submittedName>
</protein>
<dbReference type="Pfam" id="PF01656">
    <property type="entry name" value="CbiA"/>
    <property type="match status" value="1"/>
</dbReference>
<dbReference type="EMBL" id="JRHO01000013">
    <property type="protein sequence ID" value="KGK98678.1"/>
    <property type="molecule type" value="Genomic_DNA"/>
</dbReference>